<sequence>MVKTRLALKLLKQPQPKAKSLTSMECPYKLFEMATTEKETPAKKAAAPSVSQINAEYVTQLANKYWAPHAKEKLPFDPQVMEDVYEKEILMSKFAIRKIMLLEFSQYLENYLWVNYMPEVSSKAFIMSICCIVNEKFRENVPAWEVFKKEPTHFPFFFKCVMEAVLADEEAGFTLKEQTVLLVFLDHCFNSLVCIIIMLSNTWITSLT</sequence>
<evidence type="ECO:0000313" key="3">
    <source>
        <dbReference type="Proteomes" id="UP001352852"/>
    </source>
</evidence>
<organism evidence="2 3">
    <name type="scientific">Characodon lateralis</name>
    <dbReference type="NCBI Taxonomy" id="208331"/>
    <lineage>
        <taxon>Eukaryota</taxon>
        <taxon>Metazoa</taxon>
        <taxon>Chordata</taxon>
        <taxon>Craniata</taxon>
        <taxon>Vertebrata</taxon>
        <taxon>Euteleostomi</taxon>
        <taxon>Actinopterygii</taxon>
        <taxon>Neopterygii</taxon>
        <taxon>Teleostei</taxon>
        <taxon>Neoteleostei</taxon>
        <taxon>Acanthomorphata</taxon>
        <taxon>Ovalentaria</taxon>
        <taxon>Atherinomorphae</taxon>
        <taxon>Cyprinodontiformes</taxon>
        <taxon>Goodeidae</taxon>
        <taxon>Characodon</taxon>
    </lineage>
</organism>
<evidence type="ECO:0000313" key="2">
    <source>
        <dbReference type="EMBL" id="MED6275246.1"/>
    </source>
</evidence>
<comment type="caution">
    <text evidence="2">The sequence shown here is derived from an EMBL/GenBank/DDBJ whole genome shotgun (WGS) entry which is preliminary data.</text>
</comment>
<feature type="domain" description="RNA helicase aquarius N-terminal" evidence="1">
    <location>
        <begin position="58"/>
        <end position="197"/>
    </location>
</feature>
<dbReference type="Pfam" id="PF16399">
    <property type="entry name" value="Aquarius_N_1st"/>
    <property type="match status" value="1"/>
</dbReference>
<keyword evidence="3" id="KW-1185">Reference proteome</keyword>
<name>A0ABU7DJZ8_9TELE</name>
<feature type="non-terminal residue" evidence="2">
    <location>
        <position position="208"/>
    </location>
</feature>
<dbReference type="InterPro" id="IPR032174">
    <property type="entry name" value="Aquarius_N"/>
</dbReference>
<dbReference type="Proteomes" id="UP001352852">
    <property type="component" value="Unassembled WGS sequence"/>
</dbReference>
<accession>A0ABU7DJZ8</accession>
<evidence type="ECO:0000259" key="1">
    <source>
        <dbReference type="Pfam" id="PF16399"/>
    </source>
</evidence>
<gene>
    <name evidence="2" type="ORF">CHARACLAT_024593</name>
</gene>
<dbReference type="EMBL" id="JAHUTJ010027324">
    <property type="protein sequence ID" value="MED6275246.1"/>
    <property type="molecule type" value="Genomic_DNA"/>
</dbReference>
<protein>
    <recommendedName>
        <fullName evidence="1">RNA helicase aquarius N-terminal domain-containing protein</fullName>
    </recommendedName>
</protein>
<reference evidence="2 3" key="1">
    <citation type="submission" date="2021-06" db="EMBL/GenBank/DDBJ databases">
        <authorList>
            <person name="Palmer J.M."/>
        </authorList>
    </citation>
    <scope>NUCLEOTIDE SEQUENCE [LARGE SCALE GENOMIC DNA]</scope>
    <source>
        <strain evidence="2 3">CL_MEX2019</strain>
        <tissue evidence="2">Muscle</tissue>
    </source>
</reference>
<proteinExistence type="predicted"/>